<dbReference type="Pfam" id="PF13508">
    <property type="entry name" value="Acetyltransf_7"/>
    <property type="match status" value="1"/>
</dbReference>
<dbReference type="OrthoDB" id="3692150at2"/>
<keyword evidence="3" id="KW-1185">Reference proteome</keyword>
<dbReference type="CDD" id="cd04301">
    <property type="entry name" value="NAT_SF"/>
    <property type="match status" value="1"/>
</dbReference>
<sequence>MTFTIRRLSGFDFARMAPDLVDLYITAMKYPRTLREQRIGVWRRETSHPGFTAVAAFTETGALAGVAYGFNGTPDRWWDQQLRLGLQQQSIPDHIRRELTSHYFELAEIHVAPDLQGQGVGHALIHELLVDIGRKYVLLSTPEVPAEANAAFGLYRSLGFKDVLRNFLYAGDSRPFAVLGRTLPLGSQSVEWPLW</sequence>
<dbReference type="Gene3D" id="3.40.630.30">
    <property type="match status" value="1"/>
</dbReference>
<dbReference type="InterPro" id="IPR016181">
    <property type="entry name" value="Acyl_CoA_acyltransferase"/>
</dbReference>
<dbReference type="SUPFAM" id="SSF55729">
    <property type="entry name" value="Acyl-CoA N-acyltransferases (Nat)"/>
    <property type="match status" value="1"/>
</dbReference>
<dbReference type="EMBL" id="ACLJ02000003">
    <property type="protein sequence ID" value="EFK53588.1"/>
    <property type="molecule type" value="Genomic_DNA"/>
</dbReference>
<dbReference type="InterPro" id="IPR000182">
    <property type="entry name" value="GNAT_dom"/>
</dbReference>
<proteinExistence type="predicted"/>
<dbReference type="RefSeq" id="WP_005289542.1">
    <property type="nucleotide sequence ID" value="NZ_CM000961.1"/>
</dbReference>
<dbReference type="PROSITE" id="PS51186">
    <property type="entry name" value="GNAT"/>
    <property type="match status" value="1"/>
</dbReference>
<evidence type="ECO:0000313" key="2">
    <source>
        <dbReference type="EMBL" id="EFK53588.1"/>
    </source>
</evidence>
<organism evidence="2 3">
    <name type="scientific">Corynebacterium genitalium ATCC 33030</name>
    <dbReference type="NCBI Taxonomy" id="585529"/>
    <lineage>
        <taxon>Bacteria</taxon>
        <taxon>Bacillati</taxon>
        <taxon>Actinomycetota</taxon>
        <taxon>Actinomycetes</taxon>
        <taxon>Mycobacteriales</taxon>
        <taxon>Corynebacteriaceae</taxon>
        <taxon>Corynebacterium</taxon>
    </lineage>
</organism>
<dbReference type="AlphaFoldDB" id="D7WEL1"/>
<dbReference type="GO" id="GO:0016747">
    <property type="term" value="F:acyltransferase activity, transferring groups other than amino-acyl groups"/>
    <property type="evidence" value="ECO:0007669"/>
    <property type="project" value="InterPro"/>
</dbReference>
<dbReference type="eggNOG" id="COG0456">
    <property type="taxonomic scope" value="Bacteria"/>
</dbReference>
<dbReference type="Proteomes" id="UP000004208">
    <property type="component" value="Unassembled WGS sequence"/>
</dbReference>
<evidence type="ECO:0000313" key="3">
    <source>
        <dbReference type="Proteomes" id="UP000004208"/>
    </source>
</evidence>
<name>D7WEL1_9CORY</name>
<dbReference type="STRING" id="585529.HMPREF0291_11245"/>
<accession>D7WEL1</accession>
<gene>
    <name evidence="2" type="ORF">HMPREF0291_11245</name>
</gene>
<dbReference type="HOGENOM" id="CLU_091690_0_0_11"/>
<feature type="domain" description="N-acetyltransferase" evidence="1">
    <location>
        <begin position="11"/>
        <end position="184"/>
    </location>
</feature>
<comment type="caution">
    <text evidence="2">The sequence shown here is derived from an EMBL/GenBank/DDBJ whole genome shotgun (WGS) entry which is preliminary data.</text>
</comment>
<evidence type="ECO:0000259" key="1">
    <source>
        <dbReference type="PROSITE" id="PS51186"/>
    </source>
</evidence>
<reference evidence="2" key="1">
    <citation type="submission" date="2010-06" db="EMBL/GenBank/DDBJ databases">
        <authorList>
            <person name="Muzny D."/>
            <person name="Qin X."/>
            <person name="Buhay C."/>
            <person name="Dugan-Rocha S."/>
            <person name="Ding Y."/>
            <person name="Chen G."/>
            <person name="Hawes A."/>
            <person name="Holder M."/>
            <person name="Jhangiani S."/>
            <person name="Johnson A."/>
            <person name="Khan Z."/>
            <person name="Li Z."/>
            <person name="Liu W."/>
            <person name="Liu X."/>
            <person name="Perez L."/>
            <person name="Shen H."/>
            <person name="Wang Q."/>
            <person name="Watt J."/>
            <person name="Xi L."/>
            <person name="Xin Y."/>
            <person name="Zhou J."/>
            <person name="Deng J."/>
            <person name="Jiang H."/>
            <person name="Liu Y."/>
            <person name="Qu J."/>
            <person name="Song X.-Z."/>
            <person name="Zhang L."/>
            <person name="Villasana D."/>
            <person name="Johnson A."/>
            <person name="Liu J."/>
            <person name="Liyanage D."/>
            <person name="Lorensuhewa L."/>
            <person name="Robinson T."/>
            <person name="Song A."/>
            <person name="Song B.-B."/>
            <person name="Dinh H."/>
            <person name="Thornton R."/>
            <person name="Coyle M."/>
            <person name="Francisco L."/>
            <person name="Jackson L."/>
            <person name="Javaid M."/>
            <person name="Korchina V."/>
            <person name="Kovar C."/>
            <person name="Mata R."/>
            <person name="Mathew T."/>
            <person name="Ngo R."/>
            <person name="Nguyen L."/>
            <person name="Nguyen N."/>
            <person name="Okwuonu G."/>
            <person name="Ongeri F."/>
            <person name="Pham C."/>
            <person name="Simmons D."/>
            <person name="Wilczek-Boney K."/>
            <person name="Hale W."/>
            <person name="Jakkamsetti A."/>
            <person name="Pham P."/>
            <person name="Ruth R."/>
            <person name="San Lucas F."/>
            <person name="Warren J."/>
            <person name="Zhang J."/>
            <person name="Zhao Z."/>
            <person name="Zhou C."/>
            <person name="Zhu D."/>
            <person name="Lee S."/>
            <person name="Bess C."/>
            <person name="Blankenburg K."/>
            <person name="Forbes L."/>
            <person name="Fu Q."/>
            <person name="Gubbala S."/>
            <person name="Hirani K."/>
            <person name="Jayaseelan J.C."/>
            <person name="Lara F."/>
            <person name="Munidasa M."/>
            <person name="Palculict T."/>
            <person name="Patil S."/>
            <person name="Pu L.-L."/>
            <person name="Saada N."/>
            <person name="Tang L."/>
            <person name="Weissenberger G."/>
            <person name="Zhu Y."/>
            <person name="Hemphill L."/>
            <person name="Shang Y."/>
            <person name="Youmans B."/>
            <person name="Ayvaz T."/>
            <person name="Ross M."/>
            <person name="Santibanez J."/>
            <person name="Aqrawi P."/>
            <person name="Gross S."/>
            <person name="Joshi V."/>
            <person name="Fowler G."/>
            <person name="Nazareth L."/>
            <person name="Reid J."/>
            <person name="Worley K."/>
            <person name="Petrosino J."/>
            <person name="Highlander S."/>
            <person name="Gibbs R."/>
        </authorList>
    </citation>
    <scope>NUCLEOTIDE SEQUENCE [LARGE SCALE GENOMIC DNA]</scope>
    <source>
        <strain evidence="2">ATCC 33030</strain>
    </source>
</reference>
<protein>
    <submittedName>
        <fullName evidence="2">Acetyltransferase, GNAT family</fullName>
    </submittedName>
</protein>